<dbReference type="OrthoDB" id="3631755at2"/>
<dbReference type="AlphaFoldDB" id="A0A542DQS2"/>
<sequence length="60" mass="6830">MATHQVDRVLEHMDTAMGQLRRSMRGMPVRQQGFKGEHDEAARAVARLTVALSDCRHTIR</sequence>
<keyword evidence="2" id="KW-1185">Reference proteome</keyword>
<dbReference type="EMBL" id="VFML01000001">
    <property type="protein sequence ID" value="TQJ05450.1"/>
    <property type="molecule type" value="Genomic_DNA"/>
</dbReference>
<protein>
    <submittedName>
        <fullName evidence="1">Uncharacterized protein</fullName>
    </submittedName>
</protein>
<evidence type="ECO:0000313" key="2">
    <source>
        <dbReference type="Proteomes" id="UP000320876"/>
    </source>
</evidence>
<name>A0A542DQS2_AMYCI</name>
<dbReference type="Proteomes" id="UP000320876">
    <property type="component" value="Unassembled WGS sequence"/>
</dbReference>
<reference evidence="1 2" key="1">
    <citation type="submission" date="2019-06" db="EMBL/GenBank/DDBJ databases">
        <title>Sequencing the genomes of 1000 actinobacteria strains.</title>
        <authorList>
            <person name="Klenk H.-P."/>
        </authorList>
    </citation>
    <scope>NUCLEOTIDE SEQUENCE [LARGE SCALE GENOMIC DNA]</scope>
    <source>
        <strain evidence="1 2">DSM 45679</strain>
    </source>
</reference>
<proteinExistence type="predicted"/>
<gene>
    <name evidence="1" type="ORF">FB471_5281</name>
</gene>
<evidence type="ECO:0000313" key="1">
    <source>
        <dbReference type="EMBL" id="TQJ05450.1"/>
    </source>
</evidence>
<dbReference type="RefSeq" id="WP_142000971.1">
    <property type="nucleotide sequence ID" value="NZ_VFML01000001.1"/>
</dbReference>
<accession>A0A542DQS2</accession>
<organism evidence="1 2">
    <name type="scientific">Amycolatopsis cihanbeyliensis</name>
    <dbReference type="NCBI Taxonomy" id="1128664"/>
    <lineage>
        <taxon>Bacteria</taxon>
        <taxon>Bacillati</taxon>
        <taxon>Actinomycetota</taxon>
        <taxon>Actinomycetes</taxon>
        <taxon>Pseudonocardiales</taxon>
        <taxon>Pseudonocardiaceae</taxon>
        <taxon>Amycolatopsis</taxon>
    </lineage>
</organism>
<comment type="caution">
    <text evidence="1">The sequence shown here is derived from an EMBL/GenBank/DDBJ whole genome shotgun (WGS) entry which is preliminary data.</text>
</comment>